<sequence length="79" mass="9618">HKWKNYREILHQYQLYVYPRPGSSLGEYAGNSKIRLFDAPQLDISASFIRKGIRAKKNMAFWMPEKVYRYILEMHFYEK</sequence>
<dbReference type="AlphaFoldDB" id="A0A3B0UVI7"/>
<proteinExistence type="predicted"/>
<dbReference type="SUPFAM" id="SSF52374">
    <property type="entry name" value="Nucleotidylyl transferase"/>
    <property type="match status" value="1"/>
</dbReference>
<dbReference type="Gene3D" id="3.40.50.620">
    <property type="entry name" value="HUPs"/>
    <property type="match status" value="1"/>
</dbReference>
<accession>A0A3B0UVI7</accession>
<name>A0A3B0UVI7_9ZZZZ</name>
<evidence type="ECO:0008006" key="2">
    <source>
        <dbReference type="Google" id="ProtNLM"/>
    </source>
</evidence>
<reference evidence="1" key="1">
    <citation type="submission" date="2018-06" db="EMBL/GenBank/DDBJ databases">
        <authorList>
            <person name="Zhirakovskaya E."/>
        </authorList>
    </citation>
    <scope>NUCLEOTIDE SEQUENCE</scope>
</reference>
<feature type="non-terminal residue" evidence="1">
    <location>
        <position position="1"/>
    </location>
</feature>
<dbReference type="InterPro" id="IPR014729">
    <property type="entry name" value="Rossmann-like_a/b/a_fold"/>
</dbReference>
<gene>
    <name evidence="1" type="ORF">MNBD_BACTEROID07-552</name>
</gene>
<evidence type="ECO:0000313" key="1">
    <source>
        <dbReference type="EMBL" id="VAW29377.1"/>
    </source>
</evidence>
<organism evidence="1">
    <name type="scientific">hydrothermal vent metagenome</name>
    <dbReference type="NCBI Taxonomy" id="652676"/>
    <lineage>
        <taxon>unclassified sequences</taxon>
        <taxon>metagenomes</taxon>
        <taxon>ecological metagenomes</taxon>
    </lineage>
</organism>
<protein>
    <recommendedName>
        <fullName evidence="2">Nicotinate-nucleotide adenylyltransferase</fullName>
    </recommendedName>
</protein>
<dbReference type="EMBL" id="UOET01000358">
    <property type="protein sequence ID" value="VAW29377.1"/>
    <property type="molecule type" value="Genomic_DNA"/>
</dbReference>